<gene>
    <name evidence="1" type="ORF">JP32_03075</name>
</gene>
<sequence length="162" mass="18023">MALDKFKQVLQARLKQAQSIKNKVVKVGVVEHQHYDDDTPVAFVASVHEYGTHDEHIKPRPFFRPTIAENESDWKNTIIRAIVNGGNGEQILEKVGMLAAGQVQKTIASIDSPRLATSTLIARNRKRHKNGRKPKAISIKPLIDSGLMMASITYKVADKGDE</sequence>
<dbReference type="EMBL" id="JPXS01000015">
    <property type="protein sequence ID" value="KGQ33200.1"/>
    <property type="molecule type" value="Genomic_DNA"/>
</dbReference>
<proteinExistence type="predicted"/>
<dbReference type="RefSeq" id="WP_039083577.1">
    <property type="nucleotide sequence ID" value="NZ_JPXS01000015.1"/>
</dbReference>
<comment type="caution">
    <text evidence="1">The sequence shown here is derived from an EMBL/GenBank/DDBJ whole genome shotgun (WGS) entry which is preliminary data.</text>
</comment>
<dbReference type="Proteomes" id="UP000030526">
    <property type="component" value="Unassembled WGS sequence"/>
</dbReference>
<dbReference type="AlphaFoldDB" id="A0A0A2XRB0"/>
<reference evidence="1 2" key="1">
    <citation type="submission" date="2014-08" db="EMBL/GenBank/DDBJ databases">
        <title>Chaperone-usher fimbriae in a diverse selection of Gallibacterium genomes.</title>
        <authorList>
            <person name="Kudirkiene E."/>
            <person name="Bager R.J."/>
            <person name="Johnson T.J."/>
            <person name="Bojesen A.M."/>
        </authorList>
    </citation>
    <scope>NUCLEOTIDE SEQUENCE [LARGE SCALE GENOMIC DNA]</scope>
    <source>
        <strain evidence="1 2">20558/3kl.</strain>
    </source>
</reference>
<name>A0A0A2XRB0_9PAST</name>
<accession>A0A0A2XRB0</accession>
<evidence type="ECO:0000313" key="2">
    <source>
        <dbReference type="Proteomes" id="UP000030526"/>
    </source>
</evidence>
<protein>
    <submittedName>
        <fullName evidence="1">Uncharacterized protein</fullName>
    </submittedName>
</protein>
<organism evidence="1 2">
    <name type="scientific">Gallibacterium anatis</name>
    <dbReference type="NCBI Taxonomy" id="750"/>
    <lineage>
        <taxon>Bacteria</taxon>
        <taxon>Pseudomonadati</taxon>
        <taxon>Pseudomonadota</taxon>
        <taxon>Gammaproteobacteria</taxon>
        <taxon>Pasteurellales</taxon>
        <taxon>Pasteurellaceae</taxon>
        <taxon>Gallibacterium</taxon>
    </lineage>
</organism>
<evidence type="ECO:0000313" key="1">
    <source>
        <dbReference type="EMBL" id="KGQ33200.1"/>
    </source>
</evidence>